<evidence type="ECO:0000256" key="1">
    <source>
        <dbReference type="ARBA" id="ARBA00004141"/>
    </source>
</evidence>
<dbReference type="GO" id="GO:0036376">
    <property type="term" value="P:sodium ion export across plasma membrane"/>
    <property type="evidence" value="ECO:0007669"/>
    <property type="project" value="InterPro"/>
</dbReference>
<keyword evidence="5 12" id="KW-0812">Transmembrane</keyword>
<keyword evidence="10" id="KW-0739">Sodium transport</keyword>
<dbReference type="OMA" id="IPHIAYA"/>
<feature type="transmembrane region" description="Helical" evidence="12">
    <location>
        <begin position="249"/>
        <end position="266"/>
    </location>
</feature>
<reference evidence="15" key="1">
    <citation type="journal article" date="2012" name="Science">
        <title>The Paleozoic origin of enzymatic lignin decomposition reconstructed from 31 fungal genomes.</title>
        <authorList>
            <person name="Floudas D."/>
            <person name="Binder M."/>
            <person name="Riley R."/>
            <person name="Barry K."/>
            <person name="Blanchette R.A."/>
            <person name="Henrissat B."/>
            <person name="Martinez A.T."/>
            <person name="Otillar R."/>
            <person name="Spatafora J.W."/>
            <person name="Yadav J.S."/>
            <person name="Aerts A."/>
            <person name="Benoit I."/>
            <person name="Boyd A."/>
            <person name="Carlson A."/>
            <person name="Copeland A."/>
            <person name="Coutinho P.M."/>
            <person name="de Vries R.P."/>
            <person name="Ferreira P."/>
            <person name="Findley K."/>
            <person name="Foster B."/>
            <person name="Gaskell J."/>
            <person name="Glotzer D."/>
            <person name="Gorecki P."/>
            <person name="Heitman J."/>
            <person name="Hesse C."/>
            <person name="Hori C."/>
            <person name="Igarashi K."/>
            <person name="Jurgens J.A."/>
            <person name="Kallen N."/>
            <person name="Kersten P."/>
            <person name="Kohler A."/>
            <person name="Kuees U."/>
            <person name="Kumar T.K.A."/>
            <person name="Kuo A."/>
            <person name="LaButti K."/>
            <person name="Larrondo L.F."/>
            <person name="Lindquist E."/>
            <person name="Ling A."/>
            <person name="Lombard V."/>
            <person name="Lucas S."/>
            <person name="Lundell T."/>
            <person name="Martin R."/>
            <person name="McLaughlin D.J."/>
            <person name="Morgenstern I."/>
            <person name="Morin E."/>
            <person name="Murat C."/>
            <person name="Nagy L.G."/>
            <person name="Nolan M."/>
            <person name="Ohm R.A."/>
            <person name="Patyshakuliyeva A."/>
            <person name="Rokas A."/>
            <person name="Ruiz-Duenas F.J."/>
            <person name="Sabat G."/>
            <person name="Salamov A."/>
            <person name="Samejima M."/>
            <person name="Schmutz J."/>
            <person name="Slot J.C."/>
            <person name="St John F."/>
            <person name="Stenlid J."/>
            <person name="Sun H."/>
            <person name="Sun S."/>
            <person name="Syed K."/>
            <person name="Tsang A."/>
            <person name="Wiebenga A."/>
            <person name="Young D."/>
            <person name="Pisabarro A."/>
            <person name="Eastwood D.C."/>
            <person name="Martin F."/>
            <person name="Cullen D."/>
            <person name="Grigoriev I.V."/>
            <person name="Hibbett D.S."/>
        </authorList>
    </citation>
    <scope>NUCLEOTIDE SEQUENCE [LARGE SCALE GENOMIC DNA]</scope>
    <source>
        <strain evidence="15">RWD-64-598 SS2</strain>
    </source>
</reference>
<comment type="caution">
    <text evidence="14">The sequence shown here is derived from an EMBL/GenBank/DDBJ whole genome shotgun (WGS) entry which is preliminary data.</text>
</comment>
<evidence type="ECO:0000313" key="14">
    <source>
        <dbReference type="EMBL" id="EIW81162.1"/>
    </source>
</evidence>
<keyword evidence="4" id="KW-0050">Antiport</keyword>
<feature type="transmembrane region" description="Helical" evidence="12">
    <location>
        <begin position="41"/>
        <end position="59"/>
    </location>
</feature>
<sequence length="884" mass="96781">MLFRPLDITIPHIAYACLGGFVVIFGMFSLFIREKLYIGEACWAFLFGVIIGPYGAGIFDPRGWGGNNPETTNQITLEVTRVVLAIGVFAIGVELPKAYMKKHWKSLFFLLGPVMTYGWFVSAGLIYALIPGLNFLSSLAVAACLTPTDPILAAAVVGGKYADKHVPAHIRYLLAAESGCNDGAAYPFLYIAIYLIIDTSTGRAVEDWFLTLWLYEIVFAVVFGAVLGFAFRHLMKFCERNDLIDRQSYVAQYLSLAMLTIGIMTMLGSDDLLAAFSCGTAFAWDGFFNRQTEESVFSSVIDLLFNVAAFVYVGAWMPFNDFTNETLTLSVWRLIVIGILVLLLKRLPIIIAMYKFIPDIKTFREAVFSGHFGPMGIGAVYISTLAAMMLPRPSDPPADQTEFLAATIQPIVAFMVLCSIAVHGLSIPSFSLGRRVHSVSSRTWSRHATGPDWTQQTRHVTRGEDIVINRDGDAVGAAERGDAGLSVDEKASWEERASKRASTSTSTPSPVKDNEDIAKEPINEEGSEATRAELEKKEDEEAMKEENLPQGDEILAEWKEGPDRIIERRPGGPGEEVEVEVVRNAYCSTGEEVRHAFRTKEGAAKQSARAYLDRLRHAQNNGHKELEHVENTVLKDAVALEHRAAEMLGMPDAHVPGEDVVQDDDDGWASDKSDGDASGNGRGKDRPSSVASSDSSPRPRSPGSPSRKKSRSGKSKPIGIGIGKRMRRRPTAGAVGGPSFSGNAHRLMVSPPSNEDVAEGSRTRPSTAGAEDDDRRGRSTILRPDSSHRNLSARHRRIESLRLDGATPLVGRSREASPTRSVRFADMDHPRSGTSTPRQSSFLEAQQSPTSPSSPSYYSAPTSPNEAGEDEDRRVTFDLPDQKP</sequence>
<feature type="compositionally biased region" description="Low complexity" evidence="11">
    <location>
        <begin position="692"/>
        <end position="705"/>
    </location>
</feature>
<dbReference type="FunFam" id="1.20.1530.20:FF:000015">
    <property type="entry name" value="Na(+)/H(+) antiporter 2"/>
    <property type="match status" value="1"/>
</dbReference>
<keyword evidence="15" id="KW-1185">Reference proteome</keyword>
<gene>
    <name evidence="14" type="ORF">CONPUDRAFT_165376</name>
</gene>
<keyword evidence="6 12" id="KW-1133">Transmembrane helix</keyword>
<feature type="transmembrane region" description="Helical" evidence="12">
    <location>
        <begin position="107"/>
        <end position="130"/>
    </location>
</feature>
<evidence type="ECO:0000256" key="8">
    <source>
        <dbReference type="ARBA" id="ARBA00023065"/>
    </source>
</evidence>
<evidence type="ECO:0000256" key="2">
    <source>
        <dbReference type="ARBA" id="ARBA00005248"/>
    </source>
</evidence>
<feature type="compositionally biased region" description="Basic and acidic residues" evidence="11">
    <location>
        <begin position="512"/>
        <end position="547"/>
    </location>
</feature>
<feature type="transmembrane region" description="Helical" evidence="12">
    <location>
        <begin position="209"/>
        <end position="229"/>
    </location>
</feature>
<dbReference type="AlphaFoldDB" id="A0A5M3MPP5"/>
<feature type="compositionally biased region" description="Basic and acidic residues" evidence="11">
    <location>
        <begin position="471"/>
        <end position="498"/>
    </location>
</feature>
<dbReference type="KEGG" id="cput:CONPUDRAFT_165376"/>
<feature type="transmembrane region" description="Helical" evidence="12">
    <location>
        <begin position="79"/>
        <end position="95"/>
    </location>
</feature>
<evidence type="ECO:0000256" key="10">
    <source>
        <dbReference type="ARBA" id="ARBA00023201"/>
    </source>
</evidence>
<evidence type="ECO:0000259" key="13">
    <source>
        <dbReference type="Pfam" id="PF00999"/>
    </source>
</evidence>
<evidence type="ECO:0000256" key="6">
    <source>
        <dbReference type="ARBA" id="ARBA00022989"/>
    </source>
</evidence>
<feature type="compositionally biased region" description="Low complexity" evidence="11">
    <location>
        <begin position="845"/>
        <end position="864"/>
    </location>
</feature>
<feature type="compositionally biased region" description="Polar residues" evidence="11">
    <location>
        <begin position="832"/>
        <end position="844"/>
    </location>
</feature>
<feature type="transmembrane region" description="Helical" evidence="12">
    <location>
        <begin position="403"/>
        <end position="425"/>
    </location>
</feature>
<dbReference type="OrthoDB" id="2190219at2759"/>
<feature type="transmembrane region" description="Helical" evidence="12">
    <location>
        <begin position="12"/>
        <end position="32"/>
    </location>
</feature>
<dbReference type="InterPro" id="IPR004712">
    <property type="entry name" value="Na+/H+_antiporter_fungi"/>
</dbReference>
<dbReference type="PANTHER" id="PTHR31382">
    <property type="entry name" value="NA(+)/H(+) ANTIPORTER"/>
    <property type="match status" value="1"/>
</dbReference>
<dbReference type="GO" id="GO:0120029">
    <property type="term" value="P:proton export across plasma membrane"/>
    <property type="evidence" value="ECO:0007669"/>
    <property type="project" value="InterPro"/>
</dbReference>
<name>A0A5M3MPP5_CONPW</name>
<feature type="region of interest" description="Disordered" evidence="11">
    <location>
        <begin position="648"/>
        <end position="884"/>
    </location>
</feature>
<feature type="compositionally biased region" description="Basic and acidic residues" evidence="11">
    <location>
        <begin position="812"/>
        <end position="831"/>
    </location>
</feature>
<dbReference type="GeneID" id="19205303"/>
<comment type="similarity">
    <text evidence="2">Belongs to the fungal Na(+)/H(+) exchanger family.</text>
</comment>
<keyword evidence="8" id="KW-0406">Ion transport</keyword>
<dbReference type="GO" id="GO:0030007">
    <property type="term" value="P:intracellular potassium ion homeostasis"/>
    <property type="evidence" value="ECO:0007669"/>
    <property type="project" value="TreeGrafter"/>
</dbReference>
<feature type="transmembrane region" description="Helical" evidence="12">
    <location>
        <begin position="366"/>
        <end position="391"/>
    </location>
</feature>
<feature type="transmembrane region" description="Helical" evidence="12">
    <location>
        <begin position="300"/>
        <end position="319"/>
    </location>
</feature>
<evidence type="ECO:0000256" key="5">
    <source>
        <dbReference type="ARBA" id="ARBA00022692"/>
    </source>
</evidence>
<feature type="compositionally biased region" description="Basic and acidic residues" evidence="11">
    <location>
        <begin position="871"/>
        <end position="884"/>
    </location>
</feature>
<dbReference type="EMBL" id="JH711578">
    <property type="protein sequence ID" value="EIW81162.1"/>
    <property type="molecule type" value="Genomic_DNA"/>
</dbReference>
<accession>A0A5M3MPP5</accession>
<organism evidence="14 15">
    <name type="scientific">Coniophora puteana (strain RWD-64-598)</name>
    <name type="common">Brown rot fungus</name>
    <dbReference type="NCBI Taxonomy" id="741705"/>
    <lineage>
        <taxon>Eukaryota</taxon>
        <taxon>Fungi</taxon>
        <taxon>Dikarya</taxon>
        <taxon>Basidiomycota</taxon>
        <taxon>Agaricomycotina</taxon>
        <taxon>Agaricomycetes</taxon>
        <taxon>Agaricomycetidae</taxon>
        <taxon>Boletales</taxon>
        <taxon>Coniophorineae</taxon>
        <taxon>Coniophoraceae</taxon>
        <taxon>Coniophora</taxon>
    </lineage>
</organism>
<dbReference type="PANTHER" id="PTHR31382:SF4">
    <property type="entry name" value="NA(+)_H(+) ANTIPORTER"/>
    <property type="match status" value="1"/>
</dbReference>
<protein>
    <recommendedName>
        <fullName evidence="13">Cation/H+ exchanger transmembrane domain-containing protein</fullName>
    </recommendedName>
</protein>
<evidence type="ECO:0000256" key="7">
    <source>
        <dbReference type="ARBA" id="ARBA00023053"/>
    </source>
</evidence>
<comment type="subcellular location">
    <subcellularLocation>
        <location evidence="1">Membrane</location>
        <topology evidence="1">Multi-pass membrane protein</topology>
    </subcellularLocation>
</comment>
<evidence type="ECO:0000256" key="11">
    <source>
        <dbReference type="SAM" id="MobiDB-lite"/>
    </source>
</evidence>
<dbReference type="Pfam" id="PF00999">
    <property type="entry name" value="Na_H_Exchanger"/>
    <property type="match status" value="1"/>
</dbReference>
<keyword evidence="3" id="KW-0813">Transport</keyword>
<feature type="domain" description="Cation/H+ exchanger transmembrane" evidence="13">
    <location>
        <begin position="28"/>
        <end position="429"/>
    </location>
</feature>
<feature type="transmembrane region" description="Helical" evidence="12">
    <location>
        <begin position="136"/>
        <end position="158"/>
    </location>
</feature>
<dbReference type="GO" id="GO:0042391">
    <property type="term" value="P:regulation of membrane potential"/>
    <property type="evidence" value="ECO:0007669"/>
    <property type="project" value="InterPro"/>
</dbReference>
<dbReference type="GO" id="GO:0015385">
    <property type="term" value="F:sodium:proton antiporter activity"/>
    <property type="evidence" value="ECO:0007669"/>
    <property type="project" value="InterPro"/>
</dbReference>
<evidence type="ECO:0000256" key="12">
    <source>
        <dbReference type="SAM" id="Phobius"/>
    </source>
</evidence>
<feature type="region of interest" description="Disordered" evidence="11">
    <location>
        <begin position="445"/>
        <end position="464"/>
    </location>
</feature>
<evidence type="ECO:0000256" key="4">
    <source>
        <dbReference type="ARBA" id="ARBA00022449"/>
    </source>
</evidence>
<dbReference type="RefSeq" id="XP_007768573.1">
    <property type="nucleotide sequence ID" value="XM_007770383.1"/>
</dbReference>
<dbReference type="InterPro" id="IPR006153">
    <property type="entry name" value="Cation/H_exchanger_TM"/>
</dbReference>
<evidence type="ECO:0000256" key="3">
    <source>
        <dbReference type="ARBA" id="ARBA00022448"/>
    </source>
</evidence>
<dbReference type="GO" id="GO:0005886">
    <property type="term" value="C:plasma membrane"/>
    <property type="evidence" value="ECO:0007669"/>
    <property type="project" value="InterPro"/>
</dbReference>
<proteinExistence type="inferred from homology"/>
<feature type="transmembrane region" description="Helical" evidence="12">
    <location>
        <begin position="179"/>
        <end position="197"/>
    </location>
</feature>
<feature type="region of interest" description="Disordered" evidence="11">
    <location>
        <begin position="471"/>
        <end position="555"/>
    </location>
</feature>
<feature type="transmembrane region" description="Helical" evidence="12">
    <location>
        <begin position="331"/>
        <end position="354"/>
    </location>
</feature>
<keyword evidence="9 12" id="KW-0472">Membrane</keyword>
<dbReference type="Proteomes" id="UP000053558">
    <property type="component" value="Unassembled WGS sequence"/>
</dbReference>
<evidence type="ECO:0000256" key="9">
    <source>
        <dbReference type="ARBA" id="ARBA00023136"/>
    </source>
</evidence>
<keyword evidence="7" id="KW-0915">Sodium</keyword>
<evidence type="ECO:0000313" key="15">
    <source>
        <dbReference type="Proteomes" id="UP000053558"/>
    </source>
</evidence>